<accession>A0A812GL62</accession>
<feature type="transmembrane region" description="Helical" evidence="2">
    <location>
        <begin position="308"/>
        <end position="331"/>
    </location>
</feature>
<feature type="region of interest" description="Disordered" evidence="1">
    <location>
        <begin position="248"/>
        <end position="269"/>
    </location>
</feature>
<feature type="compositionally biased region" description="Polar residues" evidence="1">
    <location>
        <begin position="253"/>
        <end position="262"/>
    </location>
</feature>
<evidence type="ECO:0000256" key="1">
    <source>
        <dbReference type="SAM" id="MobiDB-lite"/>
    </source>
</evidence>
<feature type="region of interest" description="Disordered" evidence="1">
    <location>
        <begin position="17"/>
        <end position="56"/>
    </location>
</feature>
<keyword evidence="2" id="KW-1133">Transmembrane helix</keyword>
<evidence type="ECO:0000256" key="2">
    <source>
        <dbReference type="SAM" id="Phobius"/>
    </source>
</evidence>
<feature type="compositionally biased region" description="Polar residues" evidence="1">
    <location>
        <begin position="105"/>
        <end position="114"/>
    </location>
</feature>
<evidence type="ECO:0000313" key="3">
    <source>
        <dbReference type="EMBL" id="CAE6925597.1"/>
    </source>
</evidence>
<evidence type="ECO:0000313" key="4">
    <source>
        <dbReference type="Proteomes" id="UP000604046"/>
    </source>
</evidence>
<comment type="caution">
    <text evidence="3">The sequence shown here is derived from an EMBL/GenBank/DDBJ whole genome shotgun (WGS) entry which is preliminary data.</text>
</comment>
<dbReference type="Proteomes" id="UP000604046">
    <property type="component" value="Unassembled WGS sequence"/>
</dbReference>
<name>A0A812GL62_9DINO</name>
<protein>
    <submittedName>
        <fullName evidence="3">Uncharacterized protein</fullName>
    </submittedName>
</protein>
<organism evidence="3 4">
    <name type="scientific">Symbiodinium natans</name>
    <dbReference type="NCBI Taxonomy" id="878477"/>
    <lineage>
        <taxon>Eukaryota</taxon>
        <taxon>Sar</taxon>
        <taxon>Alveolata</taxon>
        <taxon>Dinophyceae</taxon>
        <taxon>Suessiales</taxon>
        <taxon>Symbiodiniaceae</taxon>
        <taxon>Symbiodinium</taxon>
    </lineage>
</organism>
<dbReference type="EMBL" id="CAJNDS010000031">
    <property type="protein sequence ID" value="CAE6925597.1"/>
    <property type="molecule type" value="Genomic_DNA"/>
</dbReference>
<keyword evidence="4" id="KW-1185">Reference proteome</keyword>
<keyword evidence="2" id="KW-0472">Membrane</keyword>
<sequence length="337" mass="35543">MIGIAELLDQQRLQEAKVPEASEKVTVVTQKPAKPADRRALGPLHEPVEPVEPAEPAELGDLGHLCHLGASSPDLSRALSKERRKDLALSPSHRRTLHSMHAQAAQVSRQTLSQAPKPAPKAAASARMSPTRFACGSAVVPVARATLATPLAGGARAAPAPPLALVSPILGNRSLESTSDRPSEVARASLVAAFLSPPCAYRNTLADLPKRVHRPTPLPNDVGAYSWQPGIAEGFGDIVRLADEPARDPFSTAREQQPSSPLVTKGRAPPQPSLGCSIAMPLLCRPVPCASVRICVHRCALLLRPISIAISLPLSLSLAVSLSLSLSLAFLRPRGMS</sequence>
<dbReference type="AlphaFoldDB" id="A0A812GL62"/>
<gene>
    <name evidence="3" type="ORF">SNAT2548_LOCUS636</name>
</gene>
<keyword evidence="2" id="KW-0812">Transmembrane</keyword>
<feature type="region of interest" description="Disordered" evidence="1">
    <location>
        <begin position="77"/>
        <end position="126"/>
    </location>
</feature>
<proteinExistence type="predicted"/>
<dbReference type="OrthoDB" id="441377at2759"/>
<reference evidence="3" key="1">
    <citation type="submission" date="2021-02" db="EMBL/GenBank/DDBJ databases">
        <authorList>
            <person name="Dougan E. K."/>
            <person name="Rhodes N."/>
            <person name="Thang M."/>
            <person name="Chan C."/>
        </authorList>
    </citation>
    <scope>NUCLEOTIDE SEQUENCE</scope>
</reference>